<dbReference type="PROSITE" id="PS50240">
    <property type="entry name" value="TRYPSIN_DOM"/>
    <property type="match status" value="1"/>
</dbReference>
<evidence type="ECO:0000256" key="9">
    <source>
        <dbReference type="SAM" id="SignalP"/>
    </source>
</evidence>
<proteinExistence type="inferred from homology"/>
<reference evidence="11 12" key="1">
    <citation type="submission" date="2023-11" db="EMBL/GenBank/DDBJ databases">
        <authorList>
            <person name="Hedman E."/>
            <person name="Englund M."/>
            <person name="Stromberg M."/>
            <person name="Nyberg Akerstrom W."/>
            <person name="Nylinder S."/>
            <person name="Jareborg N."/>
            <person name="Kallberg Y."/>
            <person name="Kronander E."/>
        </authorList>
    </citation>
    <scope>NUCLEOTIDE SEQUENCE [LARGE SCALE GENOMIC DNA]</scope>
</reference>
<dbReference type="AlphaFoldDB" id="A0AAV1K7C2"/>
<gene>
    <name evidence="11" type="ORF">PARMNEM_LOCUS118</name>
</gene>
<comment type="caution">
    <text evidence="11">The sequence shown here is derived from an EMBL/GenBank/DDBJ whole genome shotgun (WGS) entry which is preliminary data.</text>
</comment>
<keyword evidence="5 8" id="KW-0720">Serine protease</keyword>
<dbReference type="Pfam" id="PF00089">
    <property type="entry name" value="Trypsin"/>
    <property type="match status" value="1"/>
</dbReference>
<accession>A0AAV1K7C2</accession>
<evidence type="ECO:0000256" key="4">
    <source>
        <dbReference type="ARBA" id="ARBA00022801"/>
    </source>
</evidence>
<keyword evidence="2 8" id="KW-0645">Protease</keyword>
<evidence type="ECO:0000313" key="12">
    <source>
        <dbReference type="Proteomes" id="UP001314205"/>
    </source>
</evidence>
<dbReference type="InterPro" id="IPR043504">
    <property type="entry name" value="Peptidase_S1_PA_chymotrypsin"/>
</dbReference>
<evidence type="ECO:0000259" key="10">
    <source>
        <dbReference type="PROSITE" id="PS50240"/>
    </source>
</evidence>
<dbReference type="InterPro" id="IPR009003">
    <property type="entry name" value="Peptidase_S1_PA"/>
</dbReference>
<evidence type="ECO:0000256" key="5">
    <source>
        <dbReference type="ARBA" id="ARBA00022825"/>
    </source>
</evidence>
<keyword evidence="7" id="KW-1015">Disulfide bond</keyword>
<dbReference type="Proteomes" id="UP001314205">
    <property type="component" value="Unassembled WGS sequence"/>
</dbReference>
<dbReference type="SMART" id="SM00020">
    <property type="entry name" value="Tryp_SPc"/>
    <property type="match status" value="1"/>
</dbReference>
<dbReference type="PROSITE" id="PS00135">
    <property type="entry name" value="TRYPSIN_SER"/>
    <property type="match status" value="1"/>
</dbReference>
<evidence type="ECO:0000256" key="3">
    <source>
        <dbReference type="ARBA" id="ARBA00022729"/>
    </source>
</evidence>
<comment type="similarity">
    <text evidence="1">Belongs to the peptidase S1 family.</text>
</comment>
<evidence type="ECO:0000256" key="8">
    <source>
        <dbReference type="RuleBase" id="RU363034"/>
    </source>
</evidence>
<sequence>MLLAVLRIIHFMSIFTVVFNERNIEFSDNRSTEIDYSELAKLAENNKKDVLGFLNDEKVRKRYRELYDTLLDNLIGTRRRGNSYNSLEILYNFKPVNNHSEYAKSTRRIVSGRNTSIAAVPWQVSLREKTYPICGGSIITDIWLITAAHCLIKARANELSVRLGSSWKTHGGEMYDVRECYYHPRYSSKTKINDVGLVQLYSPLRFSARILPIRLVARESRLPADQPAVVSGWGKLQEGGPSATYLQSSTVKTIAMKLCRRSGLHRKAIDPASMFCAGSISEPSPDACQGDSGGPLVQDGVLIGVVSWGLGCARGNFPGVYTRLSNPLIWDWVQNLIIKKSDKN</sequence>
<dbReference type="PANTHER" id="PTHR24276:SF91">
    <property type="entry name" value="AT26814P-RELATED"/>
    <property type="match status" value="1"/>
</dbReference>
<dbReference type="CDD" id="cd00190">
    <property type="entry name" value="Tryp_SPc"/>
    <property type="match status" value="1"/>
</dbReference>
<evidence type="ECO:0000256" key="7">
    <source>
        <dbReference type="ARBA" id="ARBA00023157"/>
    </source>
</evidence>
<dbReference type="PRINTS" id="PR00722">
    <property type="entry name" value="CHYMOTRYPSIN"/>
</dbReference>
<dbReference type="FunFam" id="2.40.10.10:FF:000077">
    <property type="entry name" value="Predicted protein"/>
    <property type="match status" value="1"/>
</dbReference>
<dbReference type="EMBL" id="CAVLGL010000001">
    <property type="protein sequence ID" value="CAK1577962.1"/>
    <property type="molecule type" value="Genomic_DNA"/>
</dbReference>
<feature type="chain" id="PRO_5044021646" description="Peptidase S1 domain-containing protein" evidence="9">
    <location>
        <begin position="21"/>
        <end position="344"/>
    </location>
</feature>
<evidence type="ECO:0000256" key="2">
    <source>
        <dbReference type="ARBA" id="ARBA00022670"/>
    </source>
</evidence>
<dbReference type="PROSITE" id="PS00134">
    <property type="entry name" value="TRYPSIN_HIS"/>
    <property type="match status" value="1"/>
</dbReference>
<feature type="signal peptide" evidence="9">
    <location>
        <begin position="1"/>
        <end position="20"/>
    </location>
</feature>
<keyword evidence="3 9" id="KW-0732">Signal</keyword>
<dbReference type="InterPro" id="IPR001254">
    <property type="entry name" value="Trypsin_dom"/>
</dbReference>
<dbReference type="GO" id="GO:0006508">
    <property type="term" value="P:proteolysis"/>
    <property type="evidence" value="ECO:0007669"/>
    <property type="project" value="UniProtKB-KW"/>
</dbReference>
<dbReference type="InterPro" id="IPR033116">
    <property type="entry name" value="TRYPSIN_SER"/>
</dbReference>
<dbReference type="SUPFAM" id="SSF50494">
    <property type="entry name" value="Trypsin-like serine proteases"/>
    <property type="match status" value="1"/>
</dbReference>
<keyword evidence="4 8" id="KW-0378">Hydrolase</keyword>
<dbReference type="Gene3D" id="2.40.10.10">
    <property type="entry name" value="Trypsin-like serine proteases"/>
    <property type="match status" value="1"/>
</dbReference>
<name>A0AAV1K7C2_9NEOP</name>
<evidence type="ECO:0000313" key="11">
    <source>
        <dbReference type="EMBL" id="CAK1577962.1"/>
    </source>
</evidence>
<dbReference type="InterPro" id="IPR018114">
    <property type="entry name" value="TRYPSIN_HIS"/>
</dbReference>
<protein>
    <recommendedName>
        <fullName evidence="10">Peptidase S1 domain-containing protein</fullName>
    </recommendedName>
</protein>
<organism evidence="11 12">
    <name type="scientific">Parnassius mnemosyne</name>
    <name type="common">clouded apollo</name>
    <dbReference type="NCBI Taxonomy" id="213953"/>
    <lineage>
        <taxon>Eukaryota</taxon>
        <taxon>Metazoa</taxon>
        <taxon>Ecdysozoa</taxon>
        <taxon>Arthropoda</taxon>
        <taxon>Hexapoda</taxon>
        <taxon>Insecta</taxon>
        <taxon>Pterygota</taxon>
        <taxon>Neoptera</taxon>
        <taxon>Endopterygota</taxon>
        <taxon>Lepidoptera</taxon>
        <taxon>Glossata</taxon>
        <taxon>Ditrysia</taxon>
        <taxon>Papilionoidea</taxon>
        <taxon>Papilionidae</taxon>
        <taxon>Parnassiinae</taxon>
        <taxon>Parnassini</taxon>
        <taxon>Parnassius</taxon>
        <taxon>Driopa</taxon>
    </lineage>
</organism>
<keyword evidence="6" id="KW-0865">Zymogen</keyword>
<evidence type="ECO:0000256" key="6">
    <source>
        <dbReference type="ARBA" id="ARBA00023145"/>
    </source>
</evidence>
<dbReference type="GO" id="GO:0004252">
    <property type="term" value="F:serine-type endopeptidase activity"/>
    <property type="evidence" value="ECO:0007669"/>
    <property type="project" value="InterPro"/>
</dbReference>
<dbReference type="PANTHER" id="PTHR24276">
    <property type="entry name" value="POLYSERASE-RELATED"/>
    <property type="match status" value="1"/>
</dbReference>
<feature type="domain" description="Peptidase S1" evidence="10">
    <location>
        <begin position="109"/>
        <end position="338"/>
    </location>
</feature>
<evidence type="ECO:0000256" key="1">
    <source>
        <dbReference type="ARBA" id="ARBA00007664"/>
    </source>
</evidence>
<keyword evidence="12" id="KW-1185">Reference proteome</keyword>
<dbReference type="InterPro" id="IPR050430">
    <property type="entry name" value="Peptidase_S1"/>
</dbReference>
<dbReference type="InterPro" id="IPR001314">
    <property type="entry name" value="Peptidase_S1A"/>
</dbReference>